<dbReference type="Proteomes" id="UP001162734">
    <property type="component" value="Chromosome"/>
</dbReference>
<organism evidence="1 2">
    <name type="scientific">Anaeromyxobacter paludicola</name>
    <dbReference type="NCBI Taxonomy" id="2918171"/>
    <lineage>
        <taxon>Bacteria</taxon>
        <taxon>Pseudomonadati</taxon>
        <taxon>Myxococcota</taxon>
        <taxon>Myxococcia</taxon>
        <taxon>Myxococcales</taxon>
        <taxon>Cystobacterineae</taxon>
        <taxon>Anaeromyxobacteraceae</taxon>
        <taxon>Anaeromyxobacter</taxon>
    </lineage>
</organism>
<protein>
    <submittedName>
        <fullName evidence="1">Uncharacterized protein</fullName>
    </submittedName>
</protein>
<dbReference type="RefSeq" id="WP_248341945.1">
    <property type="nucleotide sequence ID" value="NZ_AP025592.1"/>
</dbReference>
<dbReference type="EMBL" id="AP025592">
    <property type="protein sequence ID" value="BDG09670.1"/>
    <property type="molecule type" value="Genomic_DNA"/>
</dbReference>
<evidence type="ECO:0000313" key="2">
    <source>
        <dbReference type="Proteomes" id="UP001162734"/>
    </source>
</evidence>
<dbReference type="Gene3D" id="3.40.50.880">
    <property type="match status" value="1"/>
</dbReference>
<sequence length="554" mass="56566">MALSNFAPYRLPPGSLPDEAQRLSAAAGAEPLLAAPDEPLPARLVGEALALVPAGRAQGLDEACRAADGSPSGSRAAMRPCLVSERHRARVAESVTAALTAGYAGVCLDRPDAPLAEGTFGAGFCPDCQRAFSKALTREYGDHFQPLDYLALAREAVAQAPGAVGFEQLPFGRDFWRFRTDSLDRALTAHARTARDLARAAGKAFAVTAQFEAAGPAQLHASRHLDAAVFPAQLPGASTGVGAFRLLRAVMGRRPCGAAVGAQLPQASLARVAAVGAACGVEVVASDPLEVAAAGLGSVRHFARALSRRDGEAWPEPVIECAVLYSAESDLWSGGAHREQVERAGEALAALHAQAPVVTRVEDAPAGAVLVLAGATALAPQDAAELSRRVEAGGLALVLGALGAVDGAGRPAEPPLPPGKPAGARVGKGTVAALPALPAPRAPGDAAGLEPLAKALNVLLGKGRRAASAFGRAPLLVVLQRVEERLDVHLVTLGSGPAQGTTLFLGHQVAGTARWGRFQSAAGAEEKIGMNPAGYSISTVLPAFQGYAVLSIAR</sequence>
<proteinExistence type="predicted"/>
<keyword evidence="2" id="KW-1185">Reference proteome</keyword>
<dbReference type="InterPro" id="IPR029062">
    <property type="entry name" value="Class_I_gatase-like"/>
</dbReference>
<reference evidence="2" key="1">
    <citation type="journal article" date="2022" name="Int. J. Syst. Evol. Microbiol.">
        <title>Anaeromyxobacter oryzae sp. nov., Anaeromyxobacter diazotrophicus sp. nov. and Anaeromyxobacter paludicola sp. nov., isolated from paddy soils.</title>
        <authorList>
            <person name="Itoh H."/>
            <person name="Xu Z."/>
            <person name="Mise K."/>
            <person name="Masuda Y."/>
            <person name="Ushijima N."/>
            <person name="Hayakawa C."/>
            <person name="Shiratori Y."/>
            <person name="Senoo K."/>
        </authorList>
    </citation>
    <scope>NUCLEOTIDE SEQUENCE [LARGE SCALE GENOMIC DNA]</scope>
    <source>
        <strain evidence="2">Red630</strain>
    </source>
</reference>
<dbReference type="CDD" id="cd03143">
    <property type="entry name" value="A4_beta-galactosidase_middle_domain"/>
    <property type="match status" value="1"/>
</dbReference>
<gene>
    <name evidence="1" type="ORF">AMPC_27830</name>
</gene>
<accession>A0ABM7XCT5</accession>
<name>A0ABM7XCT5_9BACT</name>
<evidence type="ECO:0000313" key="1">
    <source>
        <dbReference type="EMBL" id="BDG09670.1"/>
    </source>
</evidence>